<dbReference type="Pfam" id="PF13699">
    <property type="entry name" value="eCIS_core"/>
    <property type="match status" value="1"/>
</dbReference>
<feature type="region of interest" description="Disordered" evidence="1">
    <location>
        <begin position="162"/>
        <end position="181"/>
    </location>
</feature>
<feature type="compositionally biased region" description="Basic and acidic residues" evidence="1">
    <location>
        <begin position="215"/>
        <end position="225"/>
    </location>
</feature>
<evidence type="ECO:0000313" key="4">
    <source>
        <dbReference type="Proteomes" id="UP000298656"/>
    </source>
</evidence>
<keyword evidence="4" id="KW-1185">Reference proteome</keyword>
<evidence type="ECO:0000313" key="3">
    <source>
        <dbReference type="EMBL" id="QCP51748.1"/>
    </source>
</evidence>
<sequence length="389" mass="40715">MTASPGQASQTGHYLLALQRQYGNRYVQRLVSKASQEDDKGHVAPAVETAIENARGGGQPMEAGTRLQMESAIGADFGGVRIHTDSRAHSLNEAVNAVAFTTGQDIFFRDSKYDPGSREGRRLLAHELTHVVQQSGDSILPAGRGNVQRMCSECEKERKKSLQSELVIGGSNDPYEQEADRVAEQVVNDTEETDSVRKSSQSQRPLSGPSALDLIPERPFSESRSDQASATQHSGLEIVRIKEAVISRNGVHRRISLANRPGNWIARKMNWLDSACKAACWAAGGALAVLIGSACAAGTVFTLGGVAIPCAVALGVIGAAVGGAGASICSDLCDNAYAASSNASAQTGGEPTSDNAVATADGTPVPVPEGADENAPLPPGSEEPEEQNA</sequence>
<reference evidence="3 4" key="1">
    <citation type="submission" date="2019-05" db="EMBL/GenBank/DDBJ databases">
        <title>Burkholderia sp. DHOD12, isolated from subtropical forest soil.</title>
        <authorList>
            <person name="Gao Z.-H."/>
            <person name="Qiu L.-H."/>
        </authorList>
    </citation>
    <scope>NUCLEOTIDE SEQUENCE [LARGE SCALE GENOMIC DNA]</scope>
    <source>
        <strain evidence="3 4">DHOD12</strain>
    </source>
</reference>
<name>A0A4P8IRH7_9BURK</name>
<dbReference type="InterPro" id="IPR025295">
    <property type="entry name" value="eCIS_core_dom"/>
</dbReference>
<protein>
    <submittedName>
        <fullName evidence="3">DUF4157 domain-containing protein</fullName>
    </submittedName>
</protein>
<evidence type="ECO:0000259" key="2">
    <source>
        <dbReference type="Pfam" id="PF13699"/>
    </source>
</evidence>
<gene>
    <name evidence="3" type="ORF">FAZ95_11965</name>
</gene>
<accession>A0A4P8IRH7</accession>
<proteinExistence type="predicted"/>
<dbReference type="OrthoDB" id="7387101at2"/>
<feature type="domain" description="eCIS core" evidence="2">
    <location>
        <begin position="60"/>
        <end position="136"/>
    </location>
</feature>
<organism evidence="3 4">
    <name type="scientific">Trinickia violacea</name>
    <dbReference type="NCBI Taxonomy" id="2571746"/>
    <lineage>
        <taxon>Bacteria</taxon>
        <taxon>Pseudomonadati</taxon>
        <taxon>Pseudomonadota</taxon>
        <taxon>Betaproteobacteria</taxon>
        <taxon>Burkholderiales</taxon>
        <taxon>Burkholderiaceae</taxon>
        <taxon>Trinickia</taxon>
    </lineage>
</organism>
<dbReference type="Proteomes" id="UP000298656">
    <property type="component" value="Chromosome 1"/>
</dbReference>
<dbReference type="EMBL" id="CP040077">
    <property type="protein sequence ID" value="QCP51748.1"/>
    <property type="molecule type" value="Genomic_DNA"/>
</dbReference>
<feature type="compositionally biased region" description="Polar residues" evidence="1">
    <location>
        <begin position="346"/>
        <end position="356"/>
    </location>
</feature>
<dbReference type="AlphaFoldDB" id="A0A4P8IRH7"/>
<feature type="region of interest" description="Disordered" evidence="1">
    <location>
        <begin position="343"/>
        <end position="389"/>
    </location>
</feature>
<dbReference type="KEGG" id="tvl:FAZ95_11965"/>
<feature type="region of interest" description="Disordered" evidence="1">
    <location>
        <begin position="187"/>
        <end position="232"/>
    </location>
</feature>
<evidence type="ECO:0000256" key="1">
    <source>
        <dbReference type="SAM" id="MobiDB-lite"/>
    </source>
</evidence>